<dbReference type="PANTHER" id="PTHR43080:SF2">
    <property type="entry name" value="CBS DOMAIN-CONTAINING PROTEIN"/>
    <property type="match status" value="1"/>
</dbReference>
<dbReference type="EMBL" id="CP041695">
    <property type="protein sequence ID" value="QDP80887.1"/>
    <property type="molecule type" value="Genomic_DNA"/>
</dbReference>
<dbReference type="CDD" id="cd17788">
    <property type="entry name" value="CBS_pair_bac"/>
    <property type="match status" value="1"/>
</dbReference>
<evidence type="ECO:0000313" key="5">
    <source>
        <dbReference type="Proteomes" id="UP000317039"/>
    </source>
</evidence>
<dbReference type="PANTHER" id="PTHR43080">
    <property type="entry name" value="CBS DOMAIN-CONTAINING PROTEIN CBSX3, MITOCHONDRIAL"/>
    <property type="match status" value="1"/>
</dbReference>
<evidence type="ECO:0000313" key="4">
    <source>
        <dbReference type="EMBL" id="QDP80887.1"/>
    </source>
</evidence>
<proteinExistence type="predicted"/>
<sequence>MHAAQLAEEFPVVSLDTDALEAAGLMAEHRLPGIMVMGPDGWPAAVLAAWQVVRFIIPKYVQDDPSLAGVLDEPMCDKTVKRLRGKKVRDVMPDKPGGIPTARPDDTIVEVAATMARHRSPIVAVLDGSRLLGVVTSSRLLAAALQS</sequence>
<accession>A0A516NPP9</accession>
<dbReference type="InterPro" id="IPR046342">
    <property type="entry name" value="CBS_dom_sf"/>
</dbReference>
<evidence type="ECO:0000259" key="3">
    <source>
        <dbReference type="PROSITE" id="PS51371"/>
    </source>
</evidence>
<dbReference type="KEGG" id="nod:FOH10_21410"/>
<feature type="domain" description="CBS" evidence="3">
    <location>
        <begin position="92"/>
        <end position="147"/>
    </location>
</feature>
<protein>
    <submittedName>
        <fullName evidence="4">CBS domain-containing protein</fullName>
    </submittedName>
</protein>
<dbReference type="Pfam" id="PF00571">
    <property type="entry name" value="CBS"/>
    <property type="match status" value="1"/>
</dbReference>
<dbReference type="SUPFAM" id="SSF54631">
    <property type="entry name" value="CBS-domain pair"/>
    <property type="match status" value="1"/>
</dbReference>
<dbReference type="RefSeq" id="WP_143982077.1">
    <property type="nucleotide sequence ID" value="NZ_CP041695.1"/>
</dbReference>
<dbReference type="PROSITE" id="PS51371">
    <property type="entry name" value="CBS"/>
    <property type="match status" value="1"/>
</dbReference>
<dbReference type="SMART" id="SM00116">
    <property type="entry name" value="CBS"/>
    <property type="match status" value="2"/>
</dbReference>
<gene>
    <name evidence="4" type="ORF">FOH10_21410</name>
</gene>
<dbReference type="Gene3D" id="3.10.580.10">
    <property type="entry name" value="CBS-domain"/>
    <property type="match status" value="1"/>
</dbReference>
<dbReference type="InterPro" id="IPR000644">
    <property type="entry name" value="CBS_dom"/>
</dbReference>
<dbReference type="InterPro" id="IPR051257">
    <property type="entry name" value="Diverse_CBS-Domain"/>
</dbReference>
<dbReference type="AlphaFoldDB" id="A0A516NPP9"/>
<reference evidence="4 5" key="1">
    <citation type="submission" date="2019-07" db="EMBL/GenBank/DDBJ databases">
        <title>Complete Genome Sequence and Methylome Analysis of Nocardia otitidis-caviarum NEB252.</title>
        <authorList>
            <person name="Fomenkov A."/>
            <person name="Anton B.P."/>
            <person name="Vincze T."/>
            <person name="Roberts R.J."/>
        </authorList>
    </citation>
    <scope>NUCLEOTIDE SEQUENCE [LARGE SCALE GENOMIC DNA]</scope>
    <source>
        <strain evidence="4 5">NEB252</strain>
    </source>
</reference>
<evidence type="ECO:0000256" key="2">
    <source>
        <dbReference type="PROSITE-ProRule" id="PRU00703"/>
    </source>
</evidence>
<evidence type="ECO:0000256" key="1">
    <source>
        <dbReference type="ARBA" id="ARBA00023122"/>
    </source>
</evidence>
<organism evidence="4 5">
    <name type="scientific">Nocardia otitidiscaviarum</name>
    <dbReference type="NCBI Taxonomy" id="1823"/>
    <lineage>
        <taxon>Bacteria</taxon>
        <taxon>Bacillati</taxon>
        <taxon>Actinomycetota</taxon>
        <taxon>Actinomycetes</taxon>
        <taxon>Mycobacteriales</taxon>
        <taxon>Nocardiaceae</taxon>
        <taxon>Nocardia</taxon>
    </lineage>
</organism>
<name>A0A516NPP9_9NOCA</name>
<keyword evidence="1 2" id="KW-0129">CBS domain</keyword>
<dbReference type="Proteomes" id="UP000317039">
    <property type="component" value="Chromosome"/>
</dbReference>
<dbReference type="GeneID" id="80334919"/>